<dbReference type="PANTHER" id="PTHR30126:SF81">
    <property type="entry name" value="HTH-TYPE TRANSCRIPTIONAL REGULATOR ILVY"/>
    <property type="match status" value="1"/>
</dbReference>
<dbReference type="Proteomes" id="UP001273505">
    <property type="component" value="Unassembled WGS sequence"/>
</dbReference>
<protein>
    <submittedName>
        <fullName evidence="6">LysR family transcriptional regulator</fullName>
    </submittedName>
</protein>
<evidence type="ECO:0000256" key="3">
    <source>
        <dbReference type="ARBA" id="ARBA00023125"/>
    </source>
</evidence>
<evidence type="ECO:0000256" key="2">
    <source>
        <dbReference type="ARBA" id="ARBA00023015"/>
    </source>
</evidence>
<reference evidence="6 7" key="1">
    <citation type="submission" date="2023-11" db="EMBL/GenBank/DDBJ databases">
        <title>Gilvimarinus fulvus sp. nov., isolated from the surface of Kelp.</title>
        <authorList>
            <person name="Sun Y.Y."/>
            <person name="Gong Y."/>
            <person name="Du Z.J."/>
        </authorList>
    </citation>
    <scope>NUCLEOTIDE SEQUENCE [LARGE SCALE GENOMIC DNA]</scope>
    <source>
        <strain evidence="6 7">SDUM040013</strain>
    </source>
</reference>
<dbReference type="EMBL" id="JAXAFO010000014">
    <property type="protein sequence ID" value="MDX6849713.1"/>
    <property type="molecule type" value="Genomic_DNA"/>
</dbReference>
<dbReference type="PRINTS" id="PR00039">
    <property type="entry name" value="HTHLYSR"/>
</dbReference>
<gene>
    <name evidence="6" type="ORF">SCD92_10095</name>
</gene>
<comment type="similarity">
    <text evidence="1">Belongs to the LysR transcriptional regulatory family.</text>
</comment>
<keyword evidence="3" id="KW-0238">DNA-binding</keyword>
<proteinExistence type="inferred from homology"/>
<evidence type="ECO:0000313" key="6">
    <source>
        <dbReference type="EMBL" id="MDX6849713.1"/>
    </source>
</evidence>
<accession>A0ABU4S1K9</accession>
<dbReference type="SUPFAM" id="SSF46785">
    <property type="entry name" value="Winged helix' DNA-binding domain"/>
    <property type="match status" value="1"/>
</dbReference>
<dbReference type="RefSeq" id="WP_302722637.1">
    <property type="nucleotide sequence ID" value="NZ_JAULRU010000569.1"/>
</dbReference>
<dbReference type="InterPro" id="IPR005119">
    <property type="entry name" value="LysR_subst-bd"/>
</dbReference>
<dbReference type="Pfam" id="PF00126">
    <property type="entry name" value="HTH_1"/>
    <property type="match status" value="1"/>
</dbReference>
<keyword evidence="7" id="KW-1185">Reference proteome</keyword>
<dbReference type="Gene3D" id="3.40.190.290">
    <property type="match status" value="1"/>
</dbReference>
<evidence type="ECO:0000256" key="1">
    <source>
        <dbReference type="ARBA" id="ARBA00009437"/>
    </source>
</evidence>
<sequence length="296" mass="32102">MDTQQLATFIAVAESGSFSRAAERLYLTQPAISKRIALLEQSVGAKLFDRIGKKVSLTHAGEVLIPRAKQILILVGEAERAIENLNNRIAGKLSIATSHHIGLHRLPPALQSFSRAYPEVNLDLHFLDSEKALTAVEQGLFDLGVITLPDNPAPGICHIPIWRDDLQFVASPNHPLAGQPIDLNNLAEYKAILPDNNTYTTALVESMFQAQHLTLNVDMVTNHLDTIKMMVAIGLGWGVLPTSMIDSSLCSLNLAAPSLSRTLGVVYHGGRSQSNPAQKFIASLQSGSVDERSSML</sequence>
<dbReference type="CDD" id="cd05466">
    <property type="entry name" value="PBP2_LTTR_substrate"/>
    <property type="match status" value="1"/>
</dbReference>
<keyword evidence="2" id="KW-0805">Transcription regulation</keyword>
<evidence type="ECO:0000256" key="4">
    <source>
        <dbReference type="ARBA" id="ARBA00023163"/>
    </source>
</evidence>
<evidence type="ECO:0000313" key="7">
    <source>
        <dbReference type="Proteomes" id="UP001273505"/>
    </source>
</evidence>
<dbReference type="InterPro" id="IPR036390">
    <property type="entry name" value="WH_DNA-bd_sf"/>
</dbReference>
<dbReference type="Gene3D" id="1.10.10.10">
    <property type="entry name" value="Winged helix-like DNA-binding domain superfamily/Winged helix DNA-binding domain"/>
    <property type="match status" value="1"/>
</dbReference>
<dbReference type="PROSITE" id="PS50931">
    <property type="entry name" value="HTH_LYSR"/>
    <property type="match status" value="1"/>
</dbReference>
<comment type="caution">
    <text evidence="6">The sequence shown here is derived from an EMBL/GenBank/DDBJ whole genome shotgun (WGS) entry which is preliminary data.</text>
</comment>
<dbReference type="InterPro" id="IPR036388">
    <property type="entry name" value="WH-like_DNA-bd_sf"/>
</dbReference>
<keyword evidence="4" id="KW-0804">Transcription</keyword>
<evidence type="ECO:0000259" key="5">
    <source>
        <dbReference type="PROSITE" id="PS50931"/>
    </source>
</evidence>
<name>A0ABU4S1K9_9GAMM</name>
<dbReference type="InterPro" id="IPR000847">
    <property type="entry name" value="LysR_HTH_N"/>
</dbReference>
<dbReference type="SUPFAM" id="SSF53850">
    <property type="entry name" value="Periplasmic binding protein-like II"/>
    <property type="match status" value="1"/>
</dbReference>
<feature type="domain" description="HTH lysR-type" evidence="5">
    <location>
        <begin position="1"/>
        <end position="58"/>
    </location>
</feature>
<dbReference type="Pfam" id="PF03466">
    <property type="entry name" value="LysR_substrate"/>
    <property type="match status" value="1"/>
</dbReference>
<dbReference type="PANTHER" id="PTHR30126">
    <property type="entry name" value="HTH-TYPE TRANSCRIPTIONAL REGULATOR"/>
    <property type="match status" value="1"/>
</dbReference>
<organism evidence="6 7">
    <name type="scientific">Gilvimarinus gilvus</name>
    <dbReference type="NCBI Taxonomy" id="3058038"/>
    <lineage>
        <taxon>Bacteria</taxon>
        <taxon>Pseudomonadati</taxon>
        <taxon>Pseudomonadota</taxon>
        <taxon>Gammaproteobacteria</taxon>
        <taxon>Cellvibrionales</taxon>
        <taxon>Cellvibrionaceae</taxon>
        <taxon>Gilvimarinus</taxon>
    </lineage>
</organism>